<dbReference type="RefSeq" id="WP_354440159.1">
    <property type="nucleotide sequence ID" value="NZ_JBEPSH010000001.1"/>
</dbReference>
<evidence type="ECO:0000313" key="2">
    <source>
        <dbReference type="Proteomes" id="UP001549320"/>
    </source>
</evidence>
<reference evidence="1 2" key="1">
    <citation type="submission" date="2024-06" db="EMBL/GenBank/DDBJ databases">
        <title>Sorghum-associated microbial communities from plants grown in Nebraska, USA.</title>
        <authorList>
            <person name="Schachtman D."/>
        </authorList>
    </citation>
    <scope>NUCLEOTIDE SEQUENCE [LARGE SCALE GENOMIC DNA]</scope>
    <source>
        <strain evidence="1 2">2709</strain>
    </source>
</reference>
<protein>
    <submittedName>
        <fullName evidence="1">Uncharacterized protein</fullName>
    </submittedName>
</protein>
<gene>
    <name evidence="1" type="ORF">ABIE13_000069</name>
</gene>
<evidence type="ECO:0000313" key="1">
    <source>
        <dbReference type="EMBL" id="MET4574972.1"/>
    </source>
</evidence>
<dbReference type="EMBL" id="JBEPSH010000001">
    <property type="protein sequence ID" value="MET4574972.1"/>
    <property type="molecule type" value="Genomic_DNA"/>
</dbReference>
<sequence length="311" mass="34787">MKVRFFGFTFEAVSKNLTLDQWASHLHQNPPNIGAVVQGQRLLLINDAVNANYRVGLVVTIKDQRRFCQLINDGAGVVVRVNELGQDSGLMDFNFFVIHKTTGAGLYQHYHQSCSVPSFCELARKSFGSFKEQKIESIFSALPPGDQTPENRIKIEKKNSGRLKWTQLVRQEALEALIAEFDKVKSFEYLLTTPFVTENEFRPLANHIRARSTRIGFATGTPTQLAAGAIANFVRSGEAKRGKVEGSDAEGNPQYLSILNNPDNFAEYEFDDVAAQLNDLNLSQFHESWVVQELLTACQGNSHIIEVPIQP</sequence>
<proteinExistence type="predicted"/>
<name>A0ABV2Q213_9BURK</name>
<comment type="caution">
    <text evidence="1">The sequence shown here is derived from an EMBL/GenBank/DDBJ whole genome shotgun (WGS) entry which is preliminary data.</text>
</comment>
<organism evidence="1 2">
    <name type="scientific">Ottowia thiooxydans</name>
    <dbReference type="NCBI Taxonomy" id="219182"/>
    <lineage>
        <taxon>Bacteria</taxon>
        <taxon>Pseudomonadati</taxon>
        <taxon>Pseudomonadota</taxon>
        <taxon>Betaproteobacteria</taxon>
        <taxon>Burkholderiales</taxon>
        <taxon>Comamonadaceae</taxon>
        <taxon>Ottowia</taxon>
    </lineage>
</organism>
<accession>A0ABV2Q213</accession>
<keyword evidence="2" id="KW-1185">Reference proteome</keyword>
<dbReference type="Proteomes" id="UP001549320">
    <property type="component" value="Unassembled WGS sequence"/>
</dbReference>